<accession>A0ABN3XY94</accession>
<organism evidence="1 2">
    <name type="scientific">Streptosporangium longisporum</name>
    <dbReference type="NCBI Taxonomy" id="46187"/>
    <lineage>
        <taxon>Bacteria</taxon>
        <taxon>Bacillati</taxon>
        <taxon>Actinomycetota</taxon>
        <taxon>Actinomycetes</taxon>
        <taxon>Streptosporangiales</taxon>
        <taxon>Streptosporangiaceae</taxon>
        <taxon>Streptosporangium</taxon>
    </lineage>
</organism>
<gene>
    <name evidence="1" type="ORF">GCM10017559_32100</name>
</gene>
<keyword evidence="2" id="KW-1185">Reference proteome</keyword>
<comment type="caution">
    <text evidence="1">The sequence shown here is derived from an EMBL/GenBank/DDBJ whole genome shotgun (WGS) entry which is preliminary data.</text>
</comment>
<evidence type="ECO:0000313" key="1">
    <source>
        <dbReference type="EMBL" id="GAA3007516.1"/>
    </source>
</evidence>
<evidence type="ECO:0008006" key="3">
    <source>
        <dbReference type="Google" id="ProtNLM"/>
    </source>
</evidence>
<evidence type="ECO:0000313" key="2">
    <source>
        <dbReference type="Proteomes" id="UP001499930"/>
    </source>
</evidence>
<dbReference type="EMBL" id="BAAAWD010000007">
    <property type="protein sequence ID" value="GAA3007516.1"/>
    <property type="molecule type" value="Genomic_DNA"/>
</dbReference>
<name>A0ABN3XY94_9ACTN</name>
<proteinExistence type="predicted"/>
<dbReference type="Proteomes" id="UP001499930">
    <property type="component" value="Unassembled WGS sequence"/>
</dbReference>
<sequence length="154" mass="16240">MGRSIPSAFPYAVRAMRDITGEGEHVLGIEDCLTEVMAIPGALDAILIDQTSGTAVAAGGVSRHTGVEGVERSAAGLNETLRATLDGLAVVSPGGTVRIDDMMVTTDGGHHVLRPLETPFDGPLVIYVRLDRDRSNLALARHRLQVLSGRLTST</sequence>
<reference evidence="1 2" key="1">
    <citation type="journal article" date="2019" name="Int. J. Syst. Evol. Microbiol.">
        <title>The Global Catalogue of Microorganisms (GCM) 10K type strain sequencing project: providing services to taxonomists for standard genome sequencing and annotation.</title>
        <authorList>
            <consortium name="The Broad Institute Genomics Platform"/>
            <consortium name="The Broad Institute Genome Sequencing Center for Infectious Disease"/>
            <person name="Wu L."/>
            <person name="Ma J."/>
        </authorList>
    </citation>
    <scope>NUCLEOTIDE SEQUENCE [LARGE SCALE GENOMIC DNA]</scope>
    <source>
        <strain evidence="1 2">JCM 3106</strain>
    </source>
</reference>
<protein>
    <recommendedName>
        <fullName evidence="3">Roadblock/LAMTOR2 domain-containing protein</fullName>
    </recommendedName>
</protein>